<accession>X1K586</accession>
<protein>
    <submittedName>
        <fullName evidence="1">Uncharacterized protein</fullName>
    </submittedName>
</protein>
<gene>
    <name evidence="1" type="ORF">S03H2_57975</name>
</gene>
<dbReference type="EMBL" id="BARU01037186">
    <property type="protein sequence ID" value="GAH85419.1"/>
    <property type="molecule type" value="Genomic_DNA"/>
</dbReference>
<organism evidence="1">
    <name type="scientific">marine sediment metagenome</name>
    <dbReference type="NCBI Taxonomy" id="412755"/>
    <lineage>
        <taxon>unclassified sequences</taxon>
        <taxon>metagenomes</taxon>
        <taxon>ecological metagenomes</taxon>
    </lineage>
</organism>
<sequence length="67" mass="8074">LESVETFEDGVFVFHNLEEDIKLEEEQSENWDFKMVDKEAEMILNAREGWKIFKALNDGKYLLRRHL</sequence>
<proteinExistence type="predicted"/>
<comment type="caution">
    <text evidence="1">The sequence shown here is derived from an EMBL/GenBank/DDBJ whole genome shotgun (WGS) entry which is preliminary data.</text>
</comment>
<name>X1K586_9ZZZZ</name>
<reference evidence="1" key="1">
    <citation type="journal article" date="2014" name="Front. Microbiol.">
        <title>High frequency of phylogenetically diverse reductive dehalogenase-homologous genes in deep subseafloor sedimentary metagenomes.</title>
        <authorList>
            <person name="Kawai M."/>
            <person name="Futagami T."/>
            <person name="Toyoda A."/>
            <person name="Takaki Y."/>
            <person name="Nishi S."/>
            <person name="Hori S."/>
            <person name="Arai W."/>
            <person name="Tsubouchi T."/>
            <person name="Morono Y."/>
            <person name="Uchiyama I."/>
            <person name="Ito T."/>
            <person name="Fujiyama A."/>
            <person name="Inagaki F."/>
            <person name="Takami H."/>
        </authorList>
    </citation>
    <scope>NUCLEOTIDE SEQUENCE</scope>
    <source>
        <strain evidence="1">Expedition CK06-06</strain>
    </source>
</reference>
<feature type="non-terminal residue" evidence="1">
    <location>
        <position position="1"/>
    </location>
</feature>
<evidence type="ECO:0000313" key="1">
    <source>
        <dbReference type="EMBL" id="GAH85419.1"/>
    </source>
</evidence>
<dbReference type="AlphaFoldDB" id="X1K586"/>